<dbReference type="RefSeq" id="WP_152149589.1">
    <property type="nucleotide sequence ID" value="NZ_WEIO01000001.1"/>
</dbReference>
<dbReference type="EMBL" id="WEIO01000001">
    <property type="protein sequence ID" value="KAB7709063.1"/>
    <property type="molecule type" value="Genomic_DNA"/>
</dbReference>
<reference evidence="2 3" key="1">
    <citation type="submission" date="2019-10" db="EMBL/GenBank/DDBJ databases">
        <title>Bacillus aerolatum sp. nov., isolated from bioaerosol of sport playgrounds.</title>
        <authorList>
            <person name="Chen P."/>
            <person name="Zhang G."/>
        </authorList>
    </citation>
    <scope>NUCLEOTIDE SEQUENCE [LARGE SCALE GENOMIC DNA]</scope>
    <source>
        <strain evidence="2 3">CX253</strain>
    </source>
</reference>
<name>A0A6I1FVV9_9BACI</name>
<evidence type="ECO:0000256" key="1">
    <source>
        <dbReference type="SAM" id="Coils"/>
    </source>
</evidence>
<gene>
    <name evidence="2" type="ORF">F9802_02765</name>
</gene>
<keyword evidence="1" id="KW-0175">Coiled coil</keyword>
<comment type="caution">
    <text evidence="2">The sequence shown here is derived from an EMBL/GenBank/DDBJ whole genome shotgun (WGS) entry which is preliminary data.</text>
</comment>
<organism evidence="2 3">
    <name type="scientific">Bacillus aerolatus</name>
    <dbReference type="NCBI Taxonomy" id="2653354"/>
    <lineage>
        <taxon>Bacteria</taxon>
        <taxon>Bacillati</taxon>
        <taxon>Bacillota</taxon>
        <taxon>Bacilli</taxon>
        <taxon>Bacillales</taxon>
        <taxon>Bacillaceae</taxon>
        <taxon>Bacillus</taxon>
    </lineage>
</organism>
<dbReference type="AlphaFoldDB" id="A0A6I1FVV9"/>
<sequence>MKEFERMMDELKQLIADERRNLHIEIDHEKLSAFKETISELANIKNEYKSNLSQLRNLTEREVGQFEYSKGGETIHRGYYCPSPIYDLIVGNAKRGRLLKKKPEFGKYSYEYGFDNQDRLIRVRGVNEFTTPISRFDEEYLIYEKDIIYSVEFSNTGEINVVSKCTYNDGNIVKYERSLVIFEEDADLHFEKYYYKNNKLSEVSIFQVTPSIEMYGEQKYTVELNEDEQIVKLVGGSIENGIQEKSVFNFKK</sequence>
<dbReference type="Proteomes" id="UP000429595">
    <property type="component" value="Unassembled WGS sequence"/>
</dbReference>
<evidence type="ECO:0000313" key="3">
    <source>
        <dbReference type="Proteomes" id="UP000429595"/>
    </source>
</evidence>
<accession>A0A6I1FVV9</accession>
<protein>
    <submittedName>
        <fullName evidence="2">Uncharacterized protein</fullName>
    </submittedName>
</protein>
<evidence type="ECO:0000313" key="2">
    <source>
        <dbReference type="EMBL" id="KAB7709063.1"/>
    </source>
</evidence>
<feature type="coiled-coil region" evidence="1">
    <location>
        <begin position="1"/>
        <end position="61"/>
    </location>
</feature>
<keyword evidence="3" id="KW-1185">Reference proteome</keyword>
<proteinExistence type="predicted"/>